<dbReference type="InterPro" id="IPR013525">
    <property type="entry name" value="ABC2_TM"/>
</dbReference>
<feature type="transmembrane region" description="Helical" evidence="5">
    <location>
        <begin position="72"/>
        <end position="95"/>
    </location>
</feature>
<proteinExistence type="inferred from homology"/>
<dbReference type="Pfam" id="PF01061">
    <property type="entry name" value="ABC2_membrane"/>
    <property type="match status" value="1"/>
</dbReference>
<dbReference type="InterPro" id="IPR047817">
    <property type="entry name" value="ABC2_TM_bact-type"/>
</dbReference>
<dbReference type="EMBL" id="CP020773">
    <property type="protein sequence ID" value="ARJ50459.1"/>
    <property type="molecule type" value="Genomic_DNA"/>
</dbReference>
<dbReference type="PIRSF" id="PIRSF006648">
    <property type="entry name" value="DrrB"/>
    <property type="match status" value="1"/>
</dbReference>
<dbReference type="PROSITE" id="PS51012">
    <property type="entry name" value="ABC_TM2"/>
    <property type="match status" value="1"/>
</dbReference>
<dbReference type="InterPro" id="IPR000412">
    <property type="entry name" value="ABC_2_transport"/>
</dbReference>
<evidence type="ECO:0000256" key="4">
    <source>
        <dbReference type="ARBA" id="ARBA00023136"/>
    </source>
</evidence>
<evidence type="ECO:0000256" key="2">
    <source>
        <dbReference type="ARBA" id="ARBA00022692"/>
    </source>
</evidence>
<evidence type="ECO:0000256" key="5">
    <source>
        <dbReference type="RuleBase" id="RU361157"/>
    </source>
</evidence>
<gene>
    <name evidence="7" type="ORF">B5P37_03610</name>
</gene>
<keyword evidence="4 5" id="KW-0472">Membrane</keyword>
<keyword evidence="2 5" id="KW-0812">Transmembrane</keyword>
<evidence type="ECO:0000313" key="7">
    <source>
        <dbReference type="EMBL" id="ARJ50459.1"/>
    </source>
</evidence>
<sequence length="266" mass="30593">MKKLNYRDQRSNLIESVFKISYIEFRALINNKHLIYTQILIPILYFLFYSTGIASTFGMIHYESKEVSFLQFSFIGIIGLIVYSQMAQSVYRIILDRKWGLLALKYFKGVSPLAYIIGKMSFPLFNFLIQVVVLYLISLIFGDYFAVKQFILIALCAIVMMIFWFSVGTVISLKITSYKIRDLILNTLLLPISFTAPIFFSFDKAPLLIRTVSYFNPLTYQLKALRDIGFGVSNPFNIGIVILMAILMSTIALYSIKNAKLTTNER</sequence>
<dbReference type="KEGG" id="slz:B5P37_03610"/>
<dbReference type="Proteomes" id="UP000242864">
    <property type="component" value="Chromosome"/>
</dbReference>
<name>A0AAC9WIP9_9STAP</name>
<keyword evidence="8" id="KW-1185">Reference proteome</keyword>
<dbReference type="GO" id="GO:0140359">
    <property type="term" value="F:ABC-type transporter activity"/>
    <property type="evidence" value="ECO:0007669"/>
    <property type="project" value="InterPro"/>
</dbReference>
<evidence type="ECO:0000256" key="3">
    <source>
        <dbReference type="ARBA" id="ARBA00022989"/>
    </source>
</evidence>
<dbReference type="PANTHER" id="PTHR43229:SF2">
    <property type="entry name" value="NODULATION PROTEIN J"/>
    <property type="match status" value="1"/>
</dbReference>
<organism evidence="7 8">
    <name type="scientific">Staphylococcus lutrae</name>
    <dbReference type="NCBI Taxonomy" id="155085"/>
    <lineage>
        <taxon>Bacteria</taxon>
        <taxon>Bacillati</taxon>
        <taxon>Bacillota</taxon>
        <taxon>Bacilli</taxon>
        <taxon>Bacillales</taxon>
        <taxon>Staphylococcaceae</taxon>
        <taxon>Staphylococcus</taxon>
    </lineage>
</organism>
<evidence type="ECO:0000256" key="1">
    <source>
        <dbReference type="ARBA" id="ARBA00004141"/>
    </source>
</evidence>
<evidence type="ECO:0000313" key="8">
    <source>
        <dbReference type="Proteomes" id="UP000242864"/>
    </source>
</evidence>
<reference evidence="7 8" key="1">
    <citation type="submission" date="2017-04" db="EMBL/GenBank/DDBJ databases">
        <authorList>
            <person name="Veseli I.A."/>
            <person name="Tang C."/>
            <person name="Pombert J.-F."/>
        </authorList>
    </citation>
    <scope>NUCLEOTIDE SEQUENCE [LARGE SCALE GENOMIC DNA]</scope>
    <source>
        <strain evidence="7 8">ATCC 700373</strain>
    </source>
</reference>
<dbReference type="PANTHER" id="PTHR43229">
    <property type="entry name" value="NODULATION PROTEIN J"/>
    <property type="match status" value="1"/>
</dbReference>
<feature type="transmembrane region" description="Helical" evidence="5">
    <location>
        <begin position="116"/>
        <end position="138"/>
    </location>
</feature>
<feature type="transmembrane region" description="Helical" evidence="5">
    <location>
        <begin position="236"/>
        <end position="256"/>
    </location>
</feature>
<evidence type="ECO:0000259" key="6">
    <source>
        <dbReference type="PROSITE" id="PS51012"/>
    </source>
</evidence>
<keyword evidence="5" id="KW-1003">Cell membrane</keyword>
<feature type="transmembrane region" description="Helical" evidence="5">
    <location>
        <begin position="150"/>
        <end position="171"/>
    </location>
</feature>
<accession>A0AAC9WIP9</accession>
<comment type="similarity">
    <text evidence="5">Belongs to the ABC-2 integral membrane protein family.</text>
</comment>
<dbReference type="RefSeq" id="WP_085236937.1">
    <property type="nucleotide sequence ID" value="NZ_CP020773.1"/>
</dbReference>
<protein>
    <recommendedName>
        <fullName evidence="5">Transport permease protein</fullName>
    </recommendedName>
</protein>
<keyword evidence="5" id="KW-0813">Transport</keyword>
<comment type="subcellular location">
    <subcellularLocation>
        <location evidence="5">Cell membrane</location>
        <topology evidence="5">Multi-pass membrane protein</topology>
    </subcellularLocation>
    <subcellularLocation>
        <location evidence="1">Membrane</location>
        <topology evidence="1">Multi-pass membrane protein</topology>
    </subcellularLocation>
</comment>
<keyword evidence="3 5" id="KW-1133">Transmembrane helix</keyword>
<feature type="transmembrane region" description="Helical" evidence="5">
    <location>
        <begin position="183"/>
        <end position="202"/>
    </location>
</feature>
<dbReference type="GO" id="GO:0043190">
    <property type="term" value="C:ATP-binding cassette (ABC) transporter complex"/>
    <property type="evidence" value="ECO:0007669"/>
    <property type="project" value="InterPro"/>
</dbReference>
<feature type="domain" description="ABC transmembrane type-2" evidence="6">
    <location>
        <begin position="33"/>
        <end position="259"/>
    </location>
</feature>
<feature type="transmembrane region" description="Helical" evidence="5">
    <location>
        <begin position="39"/>
        <end position="60"/>
    </location>
</feature>
<dbReference type="AlphaFoldDB" id="A0AAC9WIP9"/>
<dbReference type="InterPro" id="IPR051784">
    <property type="entry name" value="Nod_factor_ABC_transporter"/>
</dbReference>